<dbReference type="GO" id="GO:0008168">
    <property type="term" value="F:methyltransferase activity"/>
    <property type="evidence" value="ECO:0007669"/>
    <property type="project" value="UniProtKB-KW"/>
</dbReference>
<dbReference type="GO" id="GO:0003676">
    <property type="term" value="F:nucleic acid binding"/>
    <property type="evidence" value="ECO:0007669"/>
    <property type="project" value="InterPro"/>
</dbReference>
<dbReference type="PROSITE" id="PS50158">
    <property type="entry name" value="ZF_CCHC"/>
    <property type="match status" value="1"/>
</dbReference>
<dbReference type="OrthoDB" id="506498at2759"/>
<keyword evidence="8" id="KW-1185">Reference proteome</keyword>
<dbReference type="AlphaFoldDB" id="A0A5N6MUI5"/>
<dbReference type="Pfam" id="PF02353">
    <property type="entry name" value="CMAS"/>
    <property type="match status" value="1"/>
</dbReference>
<organism evidence="7 8">
    <name type="scientific">Mikania micrantha</name>
    <name type="common">bitter vine</name>
    <dbReference type="NCBI Taxonomy" id="192012"/>
    <lineage>
        <taxon>Eukaryota</taxon>
        <taxon>Viridiplantae</taxon>
        <taxon>Streptophyta</taxon>
        <taxon>Embryophyta</taxon>
        <taxon>Tracheophyta</taxon>
        <taxon>Spermatophyta</taxon>
        <taxon>Magnoliopsida</taxon>
        <taxon>eudicotyledons</taxon>
        <taxon>Gunneridae</taxon>
        <taxon>Pentapetalae</taxon>
        <taxon>asterids</taxon>
        <taxon>campanulids</taxon>
        <taxon>Asterales</taxon>
        <taxon>Asteraceae</taxon>
        <taxon>Asteroideae</taxon>
        <taxon>Heliantheae alliance</taxon>
        <taxon>Eupatorieae</taxon>
        <taxon>Mikania</taxon>
    </lineage>
</organism>
<comment type="similarity">
    <text evidence="1">Belongs to the CFA/CMAS family.</text>
</comment>
<gene>
    <name evidence="7" type="ORF">E3N88_26619</name>
</gene>
<evidence type="ECO:0000256" key="2">
    <source>
        <dbReference type="ARBA" id="ARBA00022603"/>
    </source>
</evidence>
<evidence type="ECO:0000256" key="1">
    <source>
        <dbReference type="ARBA" id="ARBA00010815"/>
    </source>
</evidence>
<evidence type="ECO:0000256" key="4">
    <source>
        <dbReference type="PROSITE-ProRule" id="PRU00047"/>
    </source>
</evidence>
<keyword evidence="4" id="KW-0863">Zinc-finger</keyword>
<dbReference type="Pfam" id="PF14223">
    <property type="entry name" value="Retrotran_gag_2"/>
    <property type="match status" value="1"/>
</dbReference>
<evidence type="ECO:0000256" key="3">
    <source>
        <dbReference type="ARBA" id="ARBA00022691"/>
    </source>
</evidence>
<accession>A0A5N6MUI5</accession>
<dbReference type="CDD" id="cd02440">
    <property type="entry name" value="AdoMet_MTases"/>
    <property type="match status" value="1"/>
</dbReference>
<dbReference type="EMBL" id="SZYD01000014">
    <property type="protein sequence ID" value="KAD4178028.1"/>
    <property type="molecule type" value="Genomic_DNA"/>
</dbReference>
<keyword evidence="2" id="KW-0489">Methyltransferase</keyword>
<dbReference type="SUPFAM" id="SSF53335">
    <property type="entry name" value="S-adenosyl-L-methionine-dependent methyltransferases"/>
    <property type="match status" value="1"/>
</dbReference>
<dbReference type="InterPro" id="IPR029063">
    <property type="entry name" value="SAM-dependent_MTases_sf"/>
</dbReference>
<feature type="domain" description="CCHC-type" evidence="6">
    <location>
        <begin position="516"/>
        <end position="533"/>
    </location>
</feature>
<keyword evidence="3" id="KW-0949">S-adenosyl-L-methionine</keyword>
<proteinExistence type="inferred from homology"/>
<feature type="compositionally biased region" description="Basic and acidic residues" evidence="5">
    <location>
        <begin position="495"/>
        <end position="507"/>
    </location>
</feature>
<reference evidence="7 8" key="1">
    <citation type="submission" date="2019-05" db="EMBL/GenBank/DDBJ databases">
        <title>Mikania micrantha, genome provides insights into the molecular mechanism of rapid growth.</title>
        <authorList>
            <person name="Liu B."/>
        </authorList>
    </citation>
    <scope>NUCLEOTIDE SEQUENCE [LARGE SCALE GENOMIC DNA]</scope>
    <source>
        <strain evidence="7">NLD-2019</strain>
        <tissue evidence="7">Leaf</tissue>
    </source>
</reference>
<dbReference type="SMART" id="SM00343">
    <property type="entry name" value="ZnF_C2HC"/>
    <property type="match status" value="1"/>
</dbReference>
<keyword evidence="4" id="KW-0479">Metal-binding</keyword>
<keyword evidence="4" id="KW-0862">Zinc</keyword>
<dbReference type="Pfam" id="PF13976">
    <property type="entry name" value="gag_pre-integrs"/>
    <property type="match status" value="1"/>
</dbReference>
<evidence type="ECO:0000259" key="6">
    <source>
        <dbReference type="PROSITE" id="PS50158"/>
    </source>
</evidence>
<dbReference type="InterPro" id="IPR036875">
    <property type="entry name" value="Znf_CCHC_sf"/>
</dbReference>
<dbReference type="InterPro" id="IPR054722">
    <property type="entry name" value="PolX-like_BBD"/>
</dbReference>
<keyword evidence="2" id="KW-0808">Transferase</keyword>
<evidence type="ECO:0000313" key="8">
    <source>
        <dbReference type="Proteomes" id="UP000326396"/>
    </source>
</evidence>
<dbReference type="InterPro" id="IPR025724">
    <property type="entry name" value="GAG-pre-integrase_dom"/>
</dbReference>
<dbReference type="PANTHER" id="PTHR43832">
    <property type="match status" value="1"/>
</dbReference>
<dbReference type="InterPro" id="IPR001878">
    <property type="entry name" value="Znf_CCHC"/>
</dbReference>
<dbReference type="GO" id="GO:0008270">
    <property type="term" value="F:zinc ion binding"/>
    <property type="evidence" value="ECO:0007669"/>
    <property type="project" value="UniProtKB-KW"/>
</dbReference>
<comment type="caution">
    <text evidence="7">The sequence shown here is derived from an EMBL/GenBank/DDBJ whole genome shotgun (WGS) entry which is preliminary data.</text>
</comment>
<dbReference type="GO" id="GO:0032259">
    <property type="term" value="P:methylation"/>
    <property type="evidence" value="ECO:0007669"/>
    <property type="project" value="UniProtKB-KW"/>
</dbReference>
<dbReference type="Pfam" id="PF22936">
    <property type="entry name" value="Pol_BBD"/>
    <property type="match status" value="1"/>
</dbReference>
<dbReference type="SUPFAM" id="SSF57756">
    <property type="entry name" value="Retrovirus zinc finger-like domains"/>
    <property type="match status" value="1"/>
</dbReference>
<evidence type="ECO:0000256" key="5">
    <source>
        <dbReference type="SAM" id="MobiDB-lite"/>
    </source>
</evidence>
<dbReference type="FunFam" id="3.40.50.150:FF:000554">
    <property type="entry name" value="Cation-transporting ATPase"/>
    <property type="match status" value="1"/>
</dbReference>
<sequence>MSSLIQTPYDATVKLMMASLQRNLLPDAIIRRLTRLLLAARLRSCFKPTAQQQLQHLLDFVQSLKEMPIAVKTEDAKSQHYELPTSFFNLVLGKNFKYSCCYFCDKSSTLEDAEEAMLQIYCEKSQLQDGHTVLDVGCGWGSLTLYIAQKYSNCKITGICNSVTQKAHIEEQCGKLGLENVVVIVADISTFEMEGSYDRIFSIEMFEHMKNYKDLLKKISKWMATDGLLFVHYFCHKTYAYHFEDVNEDDWITRYFFSGGTMPSSNLLLYFQDDVSVVDHWLVNGKHYAQTRMVTSTKFEIEKFDGRNDFSLWRVKMRALLVHQGVVDALKGAEELPTTMSDKEKKEVMEKAHSAIILSLGDRVLREVSKEETAAKVWLKLESLYMTKSLANRLYLKKRLYTYQMNSVKPLEDHIDEFNKILLDLENIDVEIDDEDRAIIFLSALPSSYEHFVDTLMFGRESLTMEEVIAAMNSKELQRKKELKDDNGDGLYVRGRSEHRSNKDKRQSTRSKSKGRRCFVCNSEKHFKRDCPEWKKRKAEYAQAKKKSSGSPESSCDGYESADVLVISKGDTDQSWILDSGCSYHMTPHKEFFQELKSGSHGTVQLGDDHPCKIQGMGTVIFKLGNESVMELKDVRYIPDLRRNLISLGAFERDGHHVSLRDGKAKVVKGALVVMTGTRKENNIYVLDGKVVIEVAAVAESKTVSNAMKWHRRLGHMSSQGLGELKKQEVIAGLENCDYGACDHCSLGKAKRSCNVDFMRIRNSILDLQH</sequence>
<protein>
    <recommendedName>
        <fullName evidence="6">CCHC-type domain-containing protein</fullName>
    </recommendedName>
</protein>
<dbReference type="PANTHER" id="PTHR43832:SF1">
    <property type="entry name" value="S-ADENOSYL-L-METHIONINE-DEPENDENT METHYLTRANSFERASES SUPERFAMILY PROTEIN"/>
    <property type="match status" value="1"/>
</dbReference>
<dbReference type="Proteomes" id="UP000326396">
    <property type="component" value="Linkage Group LG4"/>
</dbReference>
<evidence type="ECO:0000313" key="7">
    <source>
        <dbReference type="EMBL" id="KAD4178028.1"/>
    </source>
</evidence>
<name>A0A5N6MUI5_9ASTR</name>
<feature type="region of interest" description="Disordered" evidence="5">
    <location>
        <begin position="486"/>
        <end position="511"/>
    </location>
</feature>
<dbReference type="Gene3D" id="4.10.60.10">
    <property type="entry name" value="Zinc finger, CCHC-type"/>
    <property type="match status" value="1"/>
</dbReference>
<dbReference type="Gene3D" id="3.40.50.150">
    <property type="entry name" value="Vaccinia Virus protein VP39"/>
    <property type="match status" value="1"/>
</dbReference>